<proteinExistence type="predicted"/>
<dbReference type="Proteomes" id="UP000626109">
    <property type="component" value="Unassembled WGS sequence"/>
</dbReference>
<comment type="caution">
    <text evidence="1">The sequence shown here is derived from an EMBL/GenBank/DDBJ whole genome shotgun (WGS) entry which is preliminary data.</text>
</comment>
<organism evidence="1 2">
    <name type="scientific">Polarella glacialis</name>
    <name type="common">Dinoflagellate</name>
    <dbReference type="NCBI Taxonomy" id="89957"/>
    <lineage>
        <taxon>Eukaryota</taxon>
        <taxon>Sar</taxon>
        <taxon>Alveolata</taxon>
        <taxon>Dinophyceae</taxon>
        <taxon>Suessiales</taxon>
        <taxon>Suessiaceae</taxon>
        <taxon>Polarella</taxon>
    </lineage>
</organism>
<accession>A0A813KKV0</accession>
<dbReference type="AlphaFoldDB" id="A0A813KKV0"/>
<protein>
    <submittedName>
        <fullName evidence="1">Uncharacterized protein</fullName>
    </submittedName>
</protein>
<dbReference type="EMBL" id="CAJNNW010031873">
    <property type="protein sequence ID" value="CAE8709707.1"/>
    <property type="molecule type" value="Genomic_DNA"/>
</dbReference>
<evidence type="ECO:0000313" key="1">
    <source>
        <dbReference type="EMBL" id="CAE8709707.1"/>
    </source>
</evidence>
<sequence>MGIEKSVYGGRTCNFERRHTDHHYRIHNAGLHVLAHTVRTSCILQLRPSSLITTRPLLRHRRKHANVVRACLTLPRCPTPCTALGKILQALMFERRDKIAKQGLRLLYILRSPTLIYQVHRLVFKWVQQSKRAAALTHVRRRARQLRIQLPIRSFTVRLPWCMYVSNITSTKLLLQDFLLHLFTAGICQSSVFAEGKVRSTVSWQPSKSVLDHIRAAHTYNKHLDCCEACACTCEQGERDDLPAVTAPDGTKHTCVRQSGILWPPHLAFLRNLPVQTRVLPDRHSMVATLVSSLKRLVAATKNPYGPAIPTDVVDCLCSQFAGRMLCAWGFPLVISEPRFQQWITMLTIHAIKNKCGHLFIEALDKNTSEFVSMCPCLYQQLAASIFQFTGGDNKLAGFKYCLTSPVHLVDCSTKELVSLGVGAVLKLQLIENDCVFFEGYSGIKREVLGSLSRLHGDNFSYCPDNNTWIDILGLEVPGLRPEMQPVSINKQFSRLWANSLGSREASWGRVRAVPKNKNVAISRPLGDQSRNPLSLCCRLLARFLDLCIATLPPELHMDRSTHSAVVGELRRLQCDPLGTGQPLKDMVDYGLLICSRDVENGFMRVKHSEALMAWRYVKQALSLLGKFEAWVTPLKTPPGHSNKFAVWSQRRQAGWIRMHVDDIEPLLVFLFRHMQFWFGETHGWQQEGVMMGIGAGGSIFRMTLVAHELQALQSASFRQQAKDRPDISISGMRFVDDVRVFVVFPLCMGEAWALEHARTFLEFVYPAHFVMKPDAVNPTVGMDIFTENGDVMWTARVRPLGNLVVYGDRNQQALVPYFS</sequence>
<evidence type="ECO:0000313" key="2">
    <source>
        <dbReference type="Proteomes" id="UP000626109"/>
    </source>
</evidence>
<name>A0A813KKV0_POLGL</name>
<gene>
    <name evidence="1" type="ORF">PGLA2088_LOCUS35592</name>
</gene>
<reference evidence="1" key="1">
    <citation type="submission" date="2021-02" db="EMBL/GenBank/DDBJ databases">
        <authorList>
            <person name="Dougan E. K."/>
            <person name="Rhodes N."/>
            <person name="Thang M."/>
            <person name="Chan C."/>
        </authorList>
    </citation>
    <scope>NUCLEOTIDE SEQUENCE</scope>
</reference>